<name>A0A382A6K3_9ZZZZ</name>
<dbReference type="Gene3D" id="3.30.1150.10">
    <property type="match status" value="1"/>
</dbReference>
<feature type="region of interest" description="Disordered" evidence="1">
    <location>
        <begin position="94"/>
        <end position="117"/>
    </location>
</feature>
<sequence length="292" mass="34120">MGGFLRQHVSVVLLSVFLHGSVLALLVYAERFTERTPIARQIAIEATVVDESLIQREIERLDRLEQEEVHRQQEQERLARERVEAARSELETEQRRLEAVRQQQQEEQRQRENEVRESQLRIADLQRQREQEERLAREEQERRKEAEQERRLEEERIARVRAQEEERRQQEEQEAARQAALEAELQRALAAEDERLHAEEAGLLDEYIRLIENRIQQNWIRPASAVPGLECVVNVTQIPSGDVIDVRIGQCNGDEAVVRSIEAAVIRASPLPRPPVPALFERNLQVVFHPET</sequence>
<evidence type="ECO:0000313" key="2">
    <source>
        <dbReference type="EMBL" id="SVA97168.1"/>
    </source>
</evidence>
<proteinExistence type="predicted"/>
<dbReference type="EMBL" id="UINC01024126">
    <property type="protein sequence ID" value="SVA97168.1"/>
    <property type="molecule type" value="Genomic_DNA"/>
</dbReference>
<reference evidence="2" key="1">
    <citation type="submission" date="2018-05" db="EMBL/GenBank/DDBJ databases">
        <authorList>
            <person name="Lanie J.A."/>
            <person name="Ng W.-L."/>
            <person name="Kazmierczak K.M."/>
            <person name="Andrzejewski T.M."/>
            <person name="Davidsen T.M."/>
            <person name="Wayne K.J."/>
            <person name="Tettelin H."/>
            <person name="Glass J.I."/>
            <person name="Rusch D."/>
            <person name="Podicherti R."/>
            <person name="Tsui H.-C.T."/>
            <person name="Winkler M.E."/>
        </authorList>
    </citation>
    <scope>NUCLEOTIDE SEQUENCE</scope>
</reference>
<evidence type="ECO:0008006" key="3">
    <source>
        <dbReference type="Google" id="ProtNLM"/>
    </source>
</evidence>
<evidence type="ECO:0000256" key="1">
    <source>
        <dbReference type="SAM" id="MobiDB-lite"/>
    </source>
</evidence>
<accession>A0A382A6K3</accession>
<dbReference type="Pfam" id="PF13103">
    <property type="entry name" value="TonB_2"/>
    <property type="match status" value="1"/>
</dbReference>
<protein>
    <recommendedName>
        <fullName evidence="3">TonB C-terminal domain-containing protein</fullName>
    </recommendedName>
</protein>
<gene>
    <name evidence="2" type="ORF">METZ01_LOCUS150022</name>
</gene>
<dbReference type="AlphaFoldDB" id="A0A382A6K3"/>
<dbReference type="SUPFAM" id="SSF74653">
    <property type="entry name" value="TolA/TonB C-terminal domain"/>
    <property type="match status" value="1"/>
</dbReference>
<organism evidence="2">
    <name type="scientific">marine metagenome</name>
    <dbReference type="NCBI Taxonomy" id="408172"/>
    <lineage>
        <taxon>unclassified sequences</taxon>
        <taxon>metagenomes</taxon>
        <taxon>ecological metagenomes</taxon>
    </lineage>
</organism>